<sequence length="336" mass="37257">MNRFVFVVLLTSLVGVGCGQRPTVVVYCALDREFSEPILKRFEAETGYHVLAKYDTESTKSVGLTEQLLRERSRPRCDVFWNNEILNTVRLANDGVLEPFESTVGREYPERFRSPENLWYGFAARARVLLLNTGETEGETLPTKREELTDPRWRGRLGMAKPLFGTTATEVACLFAVAGPEWTKQWLLGLRSNGVHVLSGNKQVAVDVGAGQLALGMTDTDDSLGELRANHPVKITYLGNGSDGLGILLIPNTVSLIRGAPNAEPARRLIDYLLSPETEEILALGPSGQIPLHPRAKASPKLDLPEHPKWMAVNYEKAVEHWSDAMTFIKDTFTAP</sequence>
<evidence type="ECO:0000256" key="1">
    <source>
        <dbReference type="ARBA" id="ARBA00022729"/>
    </source>
</evidence>
<reference evidence="2 3" key="1">
    <citation type="submission" date="2019-02" db="EMBL/GenBank/DDBJ databases">
        <title>Deep-cultivation of Planctomycetes and their phenomic and genomic characterization uncovers novel biology.</title>
        <authorList>
            <person name="Wiegand S."/>
            <person name="Jogler M."/>
            <person name="Boedeker C."/>
            <person name="Pinto D."/>
            <person name="Vollmers J."/>
            <person name="Rivas-Marin E."/>
            <person name="Kohn T."/>
            <person name="Peeters S.H."/>
            <person name="Heuer A."/>
            <person name="Rast P."/>
            <person name="Oberbeckmann S."/>
            <person name="Bunk B."/>
            <person name="Jeske O."/>
            <person name="Meyerdierks A."/>
            <person name="Storesund J.E."/>
            <person name="Kallscheuer N."/>
            <person name="Luecker S."/>
            <person name="Lage O.M."/>
            <person name="Pohl T."/>
            <person name="Merkel B.J."/>
            <person name="Hornburger P."/>
            <person name="Mueller R.-W."/>
            <person name="Bruemmer F."/>
            <person name="Labrenz M."/>
            <person name="Spormann A.M."/>
            <person name="Op den Camp H."/>
            <person name="Overmann J."/>
            <person name="Amann R."/>
            <person name="Jetten M.S.M."/>
            <person name="Mascher T."/>
            <person name="Medema M.H."/>
            <person name="Devos D.P."/>
            <person name="Kaster A.-K."/>
            <person name="Ovreas L."/>
            <person name="Rohde M."/>
            <person name="Galperin M.Y."/>
            <person name="Jogler C."/>
        </authorList>
    </citation>
    <scope>NUCLEOTIDE SEQUENCE [LARGE SCALE GENOMIC DNA]</scope>
    <source>
        <strain evidence="2 3">Pan216</strain>
    </source>
</reference>
<protein>
    <submittedName>
        <fullName evidence="2">Iron uptake protein A1</fullName>
    </submittedName>
</protein>
<dbReference type="PANTHER" id="PTHR30006:SF24">
    <property type="entry name" value="SLL0237 PROTEIN"/>
    <property type="match status" value="1"/>
</dbReference>
<dbReference type="PROSITE" id="PS51257">
    <property type="entry name" value="PROKAR_LIPOPROTEIN"/>
    <property type="match status" value="1"/>
</dbReference>
<dbReference type="EMBL" id="CP036279">
    <property type="protein sequence ID" value="QDU64690.1"/>
    <property type="molecule type" value="Genomic_DNA"/>
</dbReference>
<dbReference type="Gene3D" id="3.40.190.10">
    <property type="entry name" value="Periplasmic binding protein-like II"/>
    <property type="match status" value="2"/>
</dbReference>
<dbReference type="OrthoDB" id="9791045at2"/>
<evidence type="ECO:0000313" key="2">
    <source>
        <dbReference type="EMBL" id="QDU64690.1"/>
    </source>
</evidence>
<dbReference type="InterPro" id="IPR026045">
    <property type="entry name" value="Ferric-bd"/>
</dbReference>
<accession>A0A518BCH4</accession>
<evidence type="ECO:0000313" key="3">
    <source>
        <dbReference type="Proteomes" id="UP000317093"/>
    </source>
</evidence>
<dbReference type="Proteomes" id="UP000317093">
    <property type="component" value="Chromosome"/>
</dbReference>
<dbReference type="PANTHER" id="PTHR30006">
    <property type="entry name" value="THIAMINE-BINDING PERIPLASMIC PROTEIN-RELATED"/>
    <property type="match status" value="1"/>
</dbReference>
<proteinExistence type="predicted"/>
<organism evidence="2 3">
    <name type="scientific">Kolteria novifilia</name>
    <dbReference type="NCBI Taxonomy" id="2527975"/>
    <lineage>
        <taxon>Bacteria</taxon>
        <taxon>Pseudomonadati</taxon>
        <taxon>Planctomycetota</taxon>
        <taxon>Planctomycetia</taxon>
        <taxon>Kolteriales</taxon>
        <taxon>Kolteriaceae</taxon>
        <taxon>Kolteria</taxon>
    </lineage>
</organism>
<keyword evidence="3" id="KW-1185">Reference proteome</keyword>
<dbReference type="KEGG" id="knv:Pan216_55810"/>
<dbReference type="PIRSF" id="PIRSF002825">
    <property type="entry name" value="CfbpA"/>
    <property type="match status" value="1"/>
</dbReference>
<dbReference type="RefSeq" id="WP_145263061.1">
    <property type="nucleotide sequence ID" value="NZ_CP036279.1"/>
</dbReference>
<keyword evidence="1" id="KW-0732">Signal</keyword>
<name>A0A518BCH4_9BACT</name>
<gene>
    <name evidence="2" type="primary">futA1</name>
    <name evidence="2" type="ORF">Pan216_55810</name>
</gene>
<dbReference type="Pfam" id="PF13343">
    <property type="entry name" value="SBP_bac_6"/>
    <property type="match status" value="1"/>
</dbReference>
<dbReference type="AlphaFoldDB" id="A0A518BCH4"/>
<dbReference type="CDD" id="cd13518">
    <property type="entry name" value="PBP2_Fe3_thiamine_like"/>
    <property type="match status" value="1"/>
</dbReference>
<dbReference type="SUPFAM" id="SSF53850">
    <property type="entry name" value="Periplasmic binding protein-like II"/>
    <property type="match status" value="1"/>
</dbReference>